<dbReference type="Gene3D" id="3.30.470.20">
    <property type="entry name" value="ATP-grasp fold, B domain"/>
    <property type="match status" value="1"/>
</dbReference>
<keyword evidence="1" id="KW-0547">Nucleotide-binding</keyword>
<dbReference type="Gene3D" id="3.40.50.20">
    <property type="match status" value="1"/>
</dbReference>
<protein>
    <submittedName>
        <fullName evidence="3">Carbamoyl phosphate synthase-like protein</fullName>
    </submittedName>
</protein>
<accession>A0A6N3EPE6</accession>
<dbReference type="GO" id="GO:0046872">
    <property type="term" value="F:metal ion binding"/>
    <property type="evidence" value="ECO:0007669"/>
    <property type="project" value="InterPro"/>
</dbReference>
<dbReference type="GO" id="GO:0005524">
    <property type="term" value="F:ATP binding"/>
    <property type="evidence" value="ECO:0007669"/>
    <property type="project" value="UniProtKB-UniRule"/>
</dbReference>
<feature type="domain" description="ATP-grasp" evidence="2">
    <location>
        <begin position="109"/>
        <end position="283"/>
    </location>
</feature>
<reference evidence="3" key="1">
    <citation type="submission" date="2019-11" db="EMBL/GenBank/DDBJ databases">
        <authorList>
            <person name="Feng L."/>
        </authorList>
    </citation>
    <scope>NUCLEOTIDE SEQUENCE</scope>
    <source>
        <strain evidence="3">CTertiumLFYP3</strain>
    </source>
</reference>
<dbReference type="EMBL" id="CACRTO010000021">
    <property type="protein sequence ID" value="VYU41674.1"/>
    <property type="molecule type" value="Genomic_DNA"/>
</dbReference>
<dbReference type="Pfam" id="PF15632">
    <property type="entry name" value="ATPgrasp_Ter"/>
    <property type="match status" value="1"/>
</dbReference>
<dbReference type="InterPro" id="IPR011761">
    <property type="entry name" value="ATP-grasp"/>
</dbReference>
<keyword evidence="1" id="KW-0067">ATP-binding</keyword>
<dbReference type="AlphaFoldDB" id="A0A6N3EPE6"/>
<evidence type="ECO:0000313" key="3">
    <source>
        <dbReference type="EMBL" id="VYU41674.1"/>
    </source>
</evidence>
<name>A0A6N3EPE6_9CLOT</name>
<dbReference type="SUPFAM" id="SSF56059">
    <property type="entry name" value="Glutathione synthetase ATP-binding domain-like"/>
    <property type="match status" value="1"/>
</dbReference>
<evidence type="ECO:0000259" key="2">
    <source>
        <dbReference type="PROSITE" id="PS50975"/>
    </source>
</evidence>
<dbReference type="PROSITE" id="PS50975">
    <property type="entry name" value="ATP_GRASP"/>
    <property type="match status" value="1"/>
</dbReference>
<sequence length="427" mass="50225">MKTKIGVFPAGTEIGLEINRALKYSTHIELYGFSSLSDHSKYVYRNYVDNLPFYNDENFLNEFNKSIKENEIQYIFPANDDVQLFLTENYDKINAEIITTDIKTVRVCRSKITTYNLFKDTEFTPKFFEKISDVKKFPIFAKPDIGQGAKGAIIINNFNELNCLLRSEEKYVFCEYLPGEEYTIDCFTDFHGELRVCKMRNRKRIREGISVRSEILLTDNEVLKIAKIINDNLKFNGAWFFQLKKDINDKYKLLEIAPRISGTMGLSRSLGINFPLLTIFNKMRIPIKIIENKYKIEVDRALISRYSLDFDYNVVYVDLDDTLIIKNKVNKLLMMFIYQSINNNIKIILMTKHIHNILETLSRMKINKDIFDEIININMLEKKSDFLVHKKSIFIDDSFSERYDVYSNLNIPVFDSSEVECLIDWRE</sequence>
<organism evidence="3">
    <name type="scientific">Clostridium tertium</name>
    <dbReference type="NCBI Taxonomy" id="1559"/>
    <lineage>
        <taxon>Bacteria</taxon>
        <taxon>Bacillati</taxon>
        <taxon>Bacillota</taxon>
        <taxon>Clostridia</taxon>
        <taxon>Eubacteriales</taxon>
        <taxon>Clostridiaceae</taxon>
        <taxon>Clostridium</taxon>
    </lineage>
</organism>
<dbReference type="RefSeq" id="WP_156626791.1">
    <property type="nucleotide sequence ID" value="NZ_CACRTO010000021.1"/>
</dbReference>
<evidence type="ECO:0000256" key="1">
    <source>
        <dbReference type="PROSITE-ProRule" id="PRU00409"/>
    </source>
</evidence>
<gene>
    <name evidence="3" type="ORF">CTLFYP3_02354</name>
</gene>
<proteinExistence type="predicted"/>